<dbReference type="GO" id="GO:0004721">
    <property type="term" value="F:phosphoprotein phosphatase activity"/>
    <property type="evidence" value="ECO:0007669"/>
    <property type="project" value="InterPro"/>
</dbReference>
<feature type="signal peptide" evidence="3">
    <location>
        <begin position="1"/>
        <end position="30"/>
    </location>
</feature>
<protein>
    <recommendedName>
        <fullName evidence="6">Tyrosine specific protein phosphatases domain-containing protein</fullName>
    </recommendedName>
</protein>
<dbReference type="KEGG" id="lko:ABN16_05350"/>
<dbReference type="InterPro" id="IPR029021">
    <property type="entry name" value="Prot-tyrosine_phosphatase-like"/>
</dbReference>
<comment type="similarity">
    <text evidence="1">Belongs to the protein-tyrosine phosphatase family.</text>
</comment>
<dbReference type="Proteomes" id="UP000036000">
    <property type="component" value="Chromosome"/>
</dbReference>
<name>A0AAC8UWN2_9LACO</name>
<keyword evidence="5" id="KW-1185">Reference proteome</keyword>
<evidence type="ECO:0000313" key="5">
    <source>
        <dbReference type="Proteomes" id="UP000036000"/>
    </source>
</evidence>
<dbReference type="RefSeq" id="WP_048733583.1">
    <property type="nucleotide sequence ID" value="NZ_CP012033.1"/>
</dbReference>
<feature type="compositionally biased region" description="Polar residues" evidence="2">
    <location>
        <begin position="479"/>
        <end position="491"/>
    </location>
</feature>
<keyword evidence="3" id="KW-0732">Signal</keyword>
<dbReference type="InterPro" id="IPR026893">
    <property type="entry name" value="Tyr/Ser_Pase_IphP-type"/>
</dbReference>
<evidence type="ECO:0000256" key="2">
    <source>
        <dbReference type="SAM" id="MobiDB-lite"/>
    </source>
</evidence>
<evidence type="ECO:0000256" key="3">
    <source>
        <dbReference type="SAM" id="SignalP"/>
    </source>
</evidence>
<dbReference type="PANTHER" id="PTHR31126:SF1">
    <property type="entry name" value="TYROSINE SPECIFIC PROTEIN PHOSPHATASES DOMAIN-CONTAINING PROTEIN"/>
    <property type="match status" value="1"/>
</dbReference>
<evidence type="ECO:0008006" key="6">
    <source>
        <dbReference type="Google" id="ProtNLM"/>
    </source>
</evidence>
<dbReference type="Pfam" id="PF13350">
    <property type="entry name" value="Y_phosphatase3"/>
    <property type="match status" value="1"/>
</dbReference>
<accession>A0AAC8UWN2</accession>
<feature type="chain" id="PRO_5042110145" description="Tyrosine specific protein phosphatases domain-containing protein" evidence="3">
    <location>
        <begin position="31"/>
        <end position="593"/>
    </location>
</feature>
<dbReference type="PANTHER" id="PTHR31126">
    <property type="entry name" value="TYROSINE-PROTEIN PHOSPHATASE"/>
    <property type="match status" value="1"/>
</dbReference>
<evidence type="ECO:0000313" key="4">
    <source>
        <dbReference type="EMBL" id="AKP64480.1"/>
    </source>
</evidence>
<evidence type="ECO:0000256" key="1">
    <source>
        <dbReference type="ARBA" id="ARBA00009580"/>
    </source>
</evidence>
<feature type="region of interest" description="Disordered" evidence="2">
    <location>
        <begin position="304"/>
        <end position="497"/>
    </location>
</feature>
<reference evidence="4 5" key="1">
    <citation type="submission" date="2015-07" db="EMBL/GenBank/DDBJ databases">
        <title>Lactobacillus korensis/26-25/ whole genome sequencing.</title>
        <authorList>
            <person name="Kim M.K."/>
            <person name="Im W.-T."/>
            <person name="Srinivasan S."/>
            <person name="Lee J.-J."/>
        </authorList>
    </citation>
    <scope>NUCLEOTIDE SEQUENCE [LARGE SCALE GENOMIC DNA]</scope>
    <source>
        <strain evidence="4 5">26-25</strain>
    </source>
</reference>
<feature type="compositionally biased region" description="Pro residues" evidence="2">
    <location>
        <begin position="450"/>
        <end position="459"/>
    </location>
</feature>
<dbReference type="Gene3D" id="3.90.190.10">
    <property type="entry name" value="Protein tyrosine phosphatase superfamily"/>
    <property type="match status" value="1"/>
</dbReference>
<proteinExistence type="inferred from homology"/>
<organism evidence="4 5">
    <name type="scientific">Levilactobacillus koreensis</name>
    <dbReference type="NCBI Taxonomy" id="637971"/>
    <lineage>
        <taxon>Bacteria</taxon>
        <taxon>Bacillati</taxon>
        <taxon>Bacillota</taxon>
        <taxon>Bacilli</taxon>
        <taxon>Lactobacillales</taxon>
        <taxon>Lactobacillaceae</taxon>
        <taxon>Levilactobacillus</taxon>
    </lineage>
</organism>
<dbReference type="EMBL" id="CP012033">
    <property type="protein sequence ID" value="AKP64480.1"/>
    <property type="molecule type" value="Genomic_DNA"/>
</dbReference>
<sequence>MTHHLHRTLSLSMLTLTLMGMGTPVVTSLAATIPTDQPATNAPNPVDPDLAPIMNGAKMPEAMALPPVPANGQPGSRIALSKDKKGYNANTRDLGGYLTKDKTKKIKPGTLFRSAQLTKLNNEDAAKLASFKIGLIIDLRTPQAHLSKIDAPIGQGKSKDDSIYSQEDDDALSGVDHYNRKNGGSIAFSPTALTGYHDFLTDLLSAEAPVLYHCKHGNDRTGIATVILMSVLGMSNQDIINDYLMSNNYVDKKVNYDWLKTYFSQIDERFGGMENYITSKDGLNFGAAQQDALKAKYLVASGMTKPTEKPIGPNNVTSGSETPSIPSTVKPGPVKPSIPSAVKPGAEKPSIPSAVRPGAEKPSIPSTVKPGPEKPSIPSAVKPGPEKPSTPSAVKPGPEKPSIPSAVKPGPEKPSIPSAVKPGPEKPSIPSAVKPGPEKPSIPNTAKPSPSKPVVPNPHTPNATSKPESTKKPVIQPVESIQNPSTTYTRPKSQKSRKIKVKIVSIKKIKHAKFVHLKSHRAYFFDLHLKHKVGTSGKTGLHPKAKWKMIKRAKISVNGKLKNYIEVQSPHGKKRWILLKDVLMVKPSTHHVH</sequence>
<feature type="compositionally biased region" description="Polar residues" evidence="2">
    <location>
        <begin position="314"/>
        <end position="327"/>
    </location>
</feature>
<dbReference type="AlphaFoldDB" id="A0AAC8UWN2"/>
<dbReference type="SUPFAM" id="SSF52799">
    <property type="entry name" value="(Phosphotyrosine protein) phosphatases II"/>
    <property type="match status" value="1"/>
</dbReference>
<gene>
    <name evidence="4" type="ORF">ABN16_05350</name>
</gene>